<comment type="similarity">
    <text evidence="2">Belongs to the bacterial solute-binding protein 1 family.</text>
</comment>
<keyword evidence="9" id="KW-1185">Reference proteome</keyword>
<keyword evidence="4" id="KW-0732">Signal</keyword>
<dbReference type="GO" id="GO:0015888">
    <property type="term" value="P:thiamine transport"/>
    <property type="evidence" value="ECO:0007669"/>
    <property type="project" value="TreeGrafter"/>
</dbReference>
<dbReference type="InterPro" id="IPR006059">
    <property type="entry name" value="SBP"/>
</dbReference>
<evidence type="ECO:0000313" key="6">
    <source>
        <dbReference type="EMBL" id="EHJ94857.1"/>
    </source>
</evidence>
<organism evidence="6 8">
    <name type="scientific">Vreelandella boliviensis LC1</name>
    <dbReference type="NCBI Taxonomy" id="1072583"/>
    <lineage>
        <taxon>Bacteria</taxon>
        <taxon>Pseudomonadati</taxon>
        <taxon>Pseudomonadota</taxon>
        <taxon>Gammaproteobacteria</taxon>
        <taxon>Oceanospirillales</taxon>
        <taxon>Halomonadaceae</taxon>
        <taxon>Vreelandella</taxon>
    </lineage>
</organism>
<dbReference type="GO" id="GO:0030975">
    <property type="term" value="F:thiamine binding"/>
    <property type="evidence" value="ECO:0007669"/>
    <property type="project" value="TreeGrafter"/>
</dbReference>
<dbReference type="Pfam" id="PF13416">
    <property type="entry name" value="SBP_bac_8"/>
    <property type="match status" value="1"/>
</dbReference>
<reference evidence="6 8" key="1">
    <citation type="submission" date="2011-10" db="EMBL/GenBank/DDBJ databases">
        <authorList>
            <person name="Quillaguamn J."/>
            <person name="Guzmn D."/>
            <person name="Balderrama-Subieta A."/>
            <person name="Cardona-Ortuo C."/>
            <person name="Guevara-Martnez M."/>
            <person name="Callisaya-Quispe N."/>
        </authorList>
    </citation>
    <scope>NUCLEOTIDE SEQUENCE [LARGE SCALE GENOMIC DNA]</scope>
    <source>
        <strain evidence="6 8">LC1</strain>
    </source>
</reference>
<sequence>MHQTHQQDCIELLVEKTRRGQIDRRSFLKAAGMLAALPLAMRSGIGWAQDRPVIIVNWGGDAIDAYQQAWTDSFTRETGIPVRIDGSGPTEGAIRAQLASGRPSWDVVDAEPFTSLTLGREGLMRPLDFNTIDRSKVNEEFATEFGVAGYLYSYVIAWDKERFDSAPQTWADFWDVERFPGKRTMYKWMNGVLEAALLADGVVVADLYPLDVARALDKLDELRPHILAYWGSGAESQQLFLDGEVSIGQIWNTRAIVLERDTEGRVGWHYDNACVTPSSWAVLGDNPAGAEPAMRFIDHALEPEGQIELLKLLGNGPSNPAAEALIPEELIELNCGSVDNLARQFKLDIEWYADHYGSVLDQFLSRTGG</sequence>
<protein>
    <submittedName>
        <fullName evidence="7">Polyamine ABC transporter substrate-binding protein</fullName>
    </submittedName>
    <submittedName>
        <fullName evidence="6">Spermidine/putrescine-binding periplasmic protein 2</fullName>
    </submittedName>
</protein>
<dbReference type="Proteomes" id="UP000216538">
    <property type="component" value="Unassembled WGS sequence"/>
</dbReference>
<reference evidence="7 9" key="2">
    <citation type="submission" date="2017-07" db="EMBL/GenBank/DDBJ databases">
        <title>Shotgun whole genome sequences of three halophilic bacterial isolates.</title>
        <authorList>
            <person name="Pozzo T."/>
            <person name="Higdon S.M."/>
            <person name="Quillaguaman J."/>
        </authorList>
    </citation>
    <scope>NUCLEOTIDE SEQUENCE [LARGE SCALE GENOMIC DNA]</scope>
    <source>
        <strain evidence="7 9">LC1</strain>
    </source>
</reference>
<dbReference type="CDD" id="cd13589">
    <property type="entry name" value="PBP2_polyamine_RpCGA009"/>
    <property type="match status" value="1"/>
</dbReference>
<evidence type="ECO:0000256" key="5">
    <source>
        <dbReference type="ARBA" id="ARBA00022764"/>
    </source>
</evidence>
<proteinExistence type="inferred from homology"/>
<evidence type="ECO:0000256" key="1">
    <source>
        <dbReference type="ARBA" id="ARBA00004418"/>
    </source>
</evidence>
<dbReference type="OrthoDB" id="9815444at2"/>
<keyword evidence="3" id="KW-0813">Transport</keyword>
<dbReference type="Gene3D" id="3.40.190.10">
    <property type="entry name" value="Periplasmic binding protein-like II"/>
    <property type="match status" value="2"/>
</dbReference>
<dbReference type="Proteomes" id="UP000005756">
    <property type="component" value="Unassembled WGS sequence"/>
</dbReference>
<evidence type="ECO:0000256" key="4">
    <source>
        <dbReference type="ARBA" id="ARBA00022729"/>
    </source>
</evidence>
<accession>A0A265DTT5</accession>
<dbReference type="EMBL" id="JH393257">
    <property type="protein sequence ID" value="EHJ94857.1"/>
    <property type="molecule type" value="Genomic_DNA"/>
</dbReference>
<evidence type="ECO:0000313" key="8">
    <source>
        <dbReference type="Proteomes" id="UP000005756"/>
    </source>
</evidence>
<dbReference type="EMBL" id="NPEY01000019">
    <property type="protein sequence ID" value="OZT72705.1"/>
    <property type="molecule type" value="Genomic_DNA"/>
</dbReference>
<dbReference type="RefSeq" id="WP_007112793.1">
    <property type="nucleotide sequence ID" value="NZ_JH393257.1"/>
</dbReference>
<evidence type="ECO:0000313" key="7">
    <source>
        <dbReference type="EMBL" id="OZT72705.1"/>
    </source>
</evidence>
<name>A0A265DTT5_9GAMM</name>
<comment type="subcellular location">
    <subcellularLocation>
        <location evidence="1">Periplasm</location>
    </subcellularLocation>
</comment>
<dbReference type="GO" id="GO:0030976">
    <property type="term" value="F:thiamine pyrophosphate binding"/>
    <property type="evidence" value="ECO:0007669"/>
    <property type="project" value="TreeGrafter"/>
</dbReference>
<dbReference type="PANTHER" id="PTHR30006:SF3">
    <property type="entry name" value="THIAMINE-BINDING PERIPLASMIC PROTEIN"/>
    <property type="match status" value="1"/>
</dbReference>
<dbReference type="PROSITE" id="PS51318">
    <property type="entry name" value="TAT"/>
    <property type="match status" value="1"/>
</dbReference>
<evidence type="ECO:0000256" key="3">
    <source>
        <dbReference type="ARBA" id="ARBA00022448"/>
    </source>
</evidence>
<evidence type="ECO:0000256" key="2">
    <source>
        <dbReference type="ARBA" id="ARBA00008520"/>
    </source>
</evidence>
<gene>
    <name evidence="7" type="ORF">CE457_18130</name>
    <name evidence="6" type="ORF">KUC_1816</name>
</gene>
<dbReference type="AlphaFoldDB" id="A0A265DTT5"/>
<keyword evidence="5" id="KW-0574">Periplasm</keyword>
<dbReference type="InterPro" id="IPR006311">
    <property type="entry name" value="TAT_signal"/>
</dbReference>
<dbReference type="STRING" id="1072583.KUC_1816"/>
<dbReference type="GO" id="GO:0030288">
    <property type="term" value="C:outer membrane-bounded periplasmic space"/>
    <property type="evidence" value="ECO:0007669"/>
    <property type="project" value="TreeGrafter"/>
</dbReference>
<evidence type="ECO:0000313" key="9">
    <source>
        <dbReference type="Proteomes" id="UP000216538"/>
    </source>
</evidence>
<dbReference type="SUPFAM" id="SSF53850">
    <property type="entry name" value="Periplasmic binding protein-like II"/>
    <property type="match status" value="1"/>
</dbReference>
<dbReference type="PANTHER" id="PTHR30006">
    <property type="entry name" value="THIAMINE-BINDING PERIPLASMIC PROTEIN-RELATED"/>
    <property type="match status" value="1"/>
</dbReference>